<dbReference type="Proteomes" id="UP000054399">
    <property type="component" value="Unassembled WGS sequence"/>
</dbReference>
<dbReference type="Pfam" id="PF01370">
    <property type="entry name" value="Epimerase"/>
    <property type="match status" value="1"/>
</dbReference>
<evidence type="ECO:0000259" key="2">
    <source>
        <dbReference type="Pfam" id="PF01370"/>
    </source>
</evidence>
<keyword evidence="4" id="KW-1185">Reference proteome</keyword>
<reference evidence="3 4" key="2">
    <citation type="submission" date="2024-01" db="EMBL/GenBank/DDBJ databases">
        <title>Comparative genomics of Cryptococcus and Kwoniella reveals pathogenesis evolution and contrasting modes of karyotype evolution via chromosome fusion or intercentromeric recombination.</title>
        <authorList>
            <person name="Coelho M.A."/>
            <person name="David-Palma M."/>
            <person name="Shea T."/>
            <person name="Bowers K."/>
            <person name="Mcginley-Smith S."/>
            <person name="Mohammad A.W."/>
            <person name="Gnirke A."/>
            <person name="Yurkov A.M."/>
            <person name="Nowrousian M."/>
            <person name="Sun S."/>
            <person name="Cuomo C.A."/>
            <person name="Heitman J."/>
        </authorList>
    </citation>
    <scope>NUCLEOTIDE SEQUENCE [LARGE SCALE GENOMIC DNA]</scope>
    <source>
        <strain evidence="3 4">IND107</strain>
    </source>
</reference>
<dbReference type="PANTHER" id="PTHR12126:SF11">
    <property type="entry name" value="NADH DEHYDROGENASE [UBIQUINONE] 1 ALPHA SUBCOMPLEX SUBUNIT 9, MITOCHONDRIAL"/>
    <property type="match status" value="1"/>
</dbReference>
<evidence type="ECO:0000313" key="3">
    <source>
        <dbReference type="EMBL" id="KAL0255489.1"/>
    </source>
</evidence>
<feature type="domain" description="NAD-dependent epimerase/dehydratase" evidence="2">
    <location>
        <begin position="112"/>
        <end position="309"/>
    </location>
</feature>
<dbReference type="Gene3D" id="3.40.50.720">
    <property type="entry name" value="NAD(P)-binding Rossmann-like Domain"/>
    <property type="match status" value="1"/>
</dbReference>
<dbReference type="PANTHER" id="PTHR12126">
    <property type="entry name" value="NADH-UBIQUINONE OXIDOREDUCTASE 39 KDA SUBUNIT-RELATED"/>
    <property type="match status" value="1"/>
</dbReference>
<evidence type="ECO:0000256" key="1">
    <source>
        <dbReference type="SAM" id="MobiDB-lite"/>
    </source>
</evidence>
<feature type="region of interest" description="Disordered" evidence="1">
    <location>
        <begin position="78"/>
        <end position="109"/>
    </location>
</feature>
<dbReference type="CDD" id="cd05271">
    <property type="entry name" value="NDUFA9_like_SDR_a"/>
    <property type="match status" value="1"/>
</dbReference>
<reference evidence="4" key="1">
    <citation type="submission" date="2015-01" db="EMBL/GenBank/DDBJ databases">
        <title>The Genome Sequence of Cryptococcus gattii MMRL2647.</title>
        <authorList>
            <consortium name="The Broad Institute Genomics Platform"/>
            <person name="Cuomo C."/>
            <person name="Litvintseva A."/>
            <person name="Chen Y."/>
            <person name="Heitman J."/>
            <person name="Sun S."/>
            <person name="Springer D."/>
            <person name="Dromer F."/>
            <person name="Young S."/>
            <person name="Zeng Q."/>
            <person name="Gargeya S."/>
            <person name="Abouelleil A."/>
            <person name="Alvarado L."/>
            <person name="Chapman S.B."/>
            <person name="Gainer-Dewar J."/>
            <person name="Goldberg J."/>
            <person name="Griggs A."/>
            <person name="Gujja S."/>
            <person name="Hansen M."/>
            <person name="Howarth C."/>
            <person name="Imamovic A."/>
            <person name="Larimer J."/>
            <person name="Murphy C."/>
            <person name="Naylor J."/>
            <person name="Pearson M."/>
            <person name="Priest M."/>
            <person name="Roberts A."/>
            <person name="Saif S."/>
            <person name="Shea T."/>
            <person name="Sykes S."/>
            <person name="Wortman J."/>
            <person name="Nusbaum C."/>
            <person name="Birren B."/>
        </authorList>
    </citation>
    <scope>NUCLEOTIDE SEQUENCE [LARGE SCALE GENOMIC DNA]</scope>
    <source>
        <strain evidence="4">IND107</strain>
    </source>
</reference>
<sequence>MWSAYITIPSSTESKSATLQGCLSAQPQGSDLTLLFSAHLYSSYSPIPAMSILRVAPALRAKAVPRVASLVSKRNVNDLSITSPPNPSASVRPAIRYGPPTGGRSSDSGRTVTVFGSTGFLARYLIQKLARQGTQVIVPYRDEDEKRRLRPCGDLGQIVPLEWDARIPEQTAECVKHADVVYNLVGRDYETRNYSYDDVNVKVAQSIAEISANMGIPRLIHVSHINANPASTSEFYRTKYAGERAVRDAFPEATIVRPSQLFGHEDWLLNAIARFPILAKLNNGNTKFFPAHVVDVAQALNLMFDAPVTSTASTFVLPGPELYTYGELEKLVSALTLRPLSSAPSLPKPVAKFLATLVNRGLWWPTISPDEVERMFIDDAGADTLQAHSPGPDGWNAPPKLNIVGVDGEPVKSWADLDMQPDTIAEHAIKPLRRYRSTVNYDLPVETHIIKSPKQYHVLP</sequence>
<evidence type="ECO:0000313" key="4">
    <source>
        <dbReference type="Proteomes" id="UP000054399"/>
    </source>
</evidence>
<accession>A0ABR3C7L1</accession>
<proteinExistence type="predicted"/>
<dbReference type="InterPro" id="IPR001509">
    <property type="entry name" value="Epimerase_deHydtase"/>
</dbReference>
<name>A0ABR3C7L1_9TREE</name>
<dbReference type="GeneID" id="91987151"/>
<protein>
    <recommendedName>
        <fullName evidence="2">NAD-dependent epimerase/dehydratase domain-containing protein</fullName>
    </recommendedName>
</protein>
<dbReference type="InterPro" id="IPR051207">
    <property type="entry name" value="ComplexI_NDUFA9_subunit"/>
</dbReference>
<gene>
    <name evidence="3" type="ORF">I308_100293</name>
</gene>
<dbReference type="SUPFAM" id="SSF51735">
    <property type="entry name" value="NAD(P)-binding Rossmann-fold domains"/>
    <property type="match status" value="1"/>
</dbReference>
<organism evidence="3 4">
    <name type="scientific">Cryptococcus tetragattii IND107</name>
    <dbReference type="NCBI Taxonomy" id="1296105"/>
    <lineage>
        <taxon>Eukaryota</taxon>
        <taxon>Fungi</taxon>
        <taxon>Dikarya</taxon>
        <taxon>Basidiomycota</taxon>
        <taxon>Agaricomycotina</taxon>
        <taxon>Tremellomycetes</taxon>
        <taxon>Tremellales</taxon>
        <taxon>Cryptococcaceae</taxon>
        <taxon>Cryptococcus</taxon>
        <taxon>Cryptococcus gattii species complex</taxon>
    </lineage>
</organism>
<dbReference type="InterPro" id="IPR036291">
    <property type="entry name" value="NAD(P)-bd_dom_sf"/>
</dbReference>
<comment type="caution">
    <text evidence="3">The sequence shown here is derived from an EMBL/GenBank/DDBJ whole genome shotgun (WGS) entry which is preliminary data.</text>
</comment>
<dbReference type="EMBL" id="ATAM02000001">
    <property type="protein sequence ID" value="KAL0255489.1"/>
    <property type="molecule type" value="Genomic_DNA"/>
</dbReference>
<dbReference type="RefSeq" id="XP_066616766.1">
    <property type="nucleotide sequence ID" value="XM_066754865.1"/>
</dbReference>